<accession>A0A6J7GD57</accession>
<organism evidence="1">
    <name type="scientific">freshwater metagenome</name>
    <dbReference type="NCBI Taxonomy" id="449393"/>
    <lineage>
        <taxon>unclassified sequences</taxon>
        <taxon>metagenomes</taxon>
        <taxon>ecological metagenomes</taxon>
    </lineage>
</organism>
<dbReference type="AlphaFoldDB" id="A0A6J7GD57"/>
<protein>
    <submittedName>
        <fullName evidence="1">Unannotated protein</fullName>
    </submittedName>
</protein>
<evidence type="ECO:0000313" key="1">
    <source>
        <dbReference type="EMBL" id="CAB4906311.1"/>
    </source>
</evidence>
<sequence>MPKQEEPRYEIAVYFEDAAKVRTKVFVGSGPTRQEIHDSGEPRGMVRAVENATRAVAVHMEAVKDRAAAAREASRAMAGWEGGPPADRFVNQLHAQGFEIVPRRDVDAAEVAR</sequence>
<proteinExistence type="predicted"/>
<gene>
    <name evidence="1" type="ORF">UFOPK3564_00907</name>
</gene>
<dbReference type="EMBL" id="CAFBMK010000036">
    <property type="protein sequence ID" value="CAB4906311.1"/>
    <property type="molecule type" value="Genomic_DNA"/>
</dbReference>
<reference evidence="1" key="1">
    <citation type="submission" date="2020-05" db="EMBL/GenBank/DDBJ databases">
        <authorList>
            <person name="Chiriac C."/>
            <person name="Salcher M."/>
            <person name="Ghai R."/>
            <person name="Kavagutti S V."/>
        </authorList>
    </citation>
    <scope>NUCLEOTIDE SEQUENCE</scope>
</reference>
<name>A0A6J7GD57_9ZZZZ</name>